<sequence length="183" mass="19732">MSDRGPDSDRGRLFLVTGTDPEQRRSLAAALARRIGRAVVIDGEALERLVRIGSLEPWTGTPTSAQLRDRLLRWSAALAVAETHQLEGWDAVLVEDALGERLEDLLDLVDPEPVHLVVIAAGVDPSTPRWGLWVDEPTPANEAAEAAEPDTMAEVDTVAELDAMAESVLARLDEALVVTADPT</sequence>
<name>A0A543PSF8_9MICO</name>
<proteinExistence type="predicted"/>
<gene>
    <name evidence="1" type="ORF">FHX52_0107</name>
</gene>
<reference evidence="1 2" key="1">
    <citation type="submission" date="2019-06" db="EMBL/GenBank/DDBJ databases">
        <title>Sequencing the genomes of 1000 actinobacteria strains.</title>
        <authorList>
            <person name="Klenk H.-P."/>
        </authorList>
    </citation>
    <scope>NUCLEOTIDE SEQUENCE [LARGE SCALE GENOMIC DNA]</scope>
    <source>
        <strain evidence="1 2">DSM 21776</strain>
    </source>
</reference>
<evidence type="ECO:0008006" key="3">
    <source>
        <dbReference type="Google" id="ProtNLM"/>
    </source>
</evidence>
<accession>A0A543PSF8</accession>
<evidence type="ECO:0000313" key="1">
    <source>
        <dbReference type="EMBL" id="TQN47017.1"/>
    </source>
</evidence>
<dbReference type="EMBL" id="VFQF01000001">
    <property type="protein sequence ID" value="TQN47017.1"/>
    <property type="molecule type" value="Genomic_DNA"/>
</dbReference>
<dbReference type="Gene3D" id="3.40.50.300">
    <property type="entry name" value="P-loop containing nucleotide triphosphate hydrolases"/>
    <property type="match status" value="1"/>
</dbReference>
<organism evidence="1 2">
    <name type="scientific">Humibacillus xanthopallidus</name>
    <dbReference type="NCBI Taxonomy" id="412689"/>
    <lineage>
        <taxon>Bacteria</taxon>
        <taxon>Bacillati</taxon>
        <taxon>Actinomycetota</taxon>
        <taxon>Actinomycetes</taxon>
        <taxon>Micrococcales</taxon>
        <taxon>Intrasporangiaceae</taxon>
        <taxon>Humibacillus</taxon>
    </lineage>
</organism>
<dbReference type="Proteomes" id="UP000320085">
    <property type="component" value="Unassembled WGS sequence"/>
</dbReference>
<protein>
    <recommendedName>
        <fullName evidence="3">AAA domain-containing protein</fullName>
    </recommendedName>
</protein>
<evidence type="ECO:0000313" key="2">
    <source>
        <dbReference type="Proteomes" id="UP000320085"/>
    </source>
</evidence>
<dbReference type="AlphaFoldDB" id="A0A543PSF8"/>
<dbReference type="RefSeq" id="WP_141818983.1">
    <property type="nucleotide sequence ID" value="NZ_BAAAQC010000012.1"/>
</dbReference>
<dbReference type="OrthoDB" id="4869975at2"/>
<dbReference type="InterPro" id="IPR027417">
    <property type="entry name" value="P-loop_NTPase"/>
</dbReference>
<comment type="caution">
    <text evidence="1">The sequence shown here is derived from an EMBL/GenBank/DDBJ whole genome shotgun (WGS) entry which is preliminary data.</text>
</comment>